<feature type="coiled-coil region" evidence="1">
    <location>
        <begin position="489"/>
        <end position="523"/>
    </location>
</feature>
<reference evidence="4 5" key="1">
    <citation type="journal article" date="2013" name="Nature">
        <title>Insights into bilaterian evolution from three spiralian genomes.</title>
        <authorList>
            <person name="Simakov O."/>
            <person name="Marletaz F."/>
            <person name="Cho S.J."/>
            <person name="Edsinger-Gonzales E."/>
            <person name="Havlak P."/>
            <person name="Hellsten U."/>
            <person name="Kuo D.H."/>
            <person name="Larsson T."/>
            <person name="Lv J."/>
            <person name="Arendt D."/>
            <person name="Savage R."/>
            <person name="Osoegawa K."/>
            <person name="de Jong P."/>
            <person name="Grimwood J."/>
            <person name="Chapman J.A."/>
            <person name="Shapiro H."/>
            <person name="Aerts A."/>
            <person name="Otillar R.P."/>
            <person name="Terry A.Y."/>
            <person name="Boore J.L."/>
            <person name="Grigoriev I.V."/>
            <person name="Lindberg D.R."/>
            <person name="Seaver E.C."/>
            <person name="Weisblat D.A."/>
            <person name="Putnam N.H."/>
            <person name="Rokhsar D.S."/>
        </authorList>
    </citation>
    <scope>NUCLEOTIDE SEQUENCE [LARGE SCALE GENOMIC DNA]</scope>
</reference>
<dbReference type="SUPFAM" id="SSF48452">
    <property type="entry name" value="TPR-like"/>
    <property type="match status" value="1"/>
</dbReference>
<gene>
    <name evidence="4" type="ORF">LOTGIDRAFT_232276</name>
</gene>
<dbReference type="OrthoDB" id="1922977at2759"/>
<feature type="coiled-coil region" evidence="1">
    <location>
        <begin position="346"/>
        <end position="415"/>
    </location>
</feature>
<feature type="region of interest" description="Disordered" evidence="2">
    <location>
        <begin position="569"/>
        <end position="588"/>
    </location>
</feature>
<dbReference type="InterPro" id="IPR011990">
    <property type="entry name" value="TPR-like_helical_dom_sf"/>
</dbReference>
<dbReference type="Gene3D" id="1.25.40.10">
    <property type="entry name" value="Tetratricopeptide repeat domain"/>
    <property type="match status" value="1"/>
</dbReference>
<protein>
    <recommendedName>
        <fullName evidence="3">Putative zinc-finger domain-containing protein</fullName>
    </recommendedName>
</protein>
<dbReference type="PANTHER" id="PTHR21563">
    <property type="entry name" value="ZINC FINGER C3H1 DOMAIN-CONTAINING PROTEIN"/>
    <property type="match status" value="1"/>
</dbReference>
<dbReference type="HOGENOM" id="CLU_259873_0_0_1"/>
<dbReference type="CTD" id="20248866"/>
<dbReference type="GO" id="GO:0000178">
    <property type="term" value="C:exosome (RNase complex)"/>
    <property type="evidence" value="ECO:0007669"/>
    <property type="project" value="TreeGrafter"/>
</dbReference>
<evidence type="ECO:0000313" key="4">
    <source>
        <dbReference type="EMBL" id="ESO94846.1"/>
    </source>
</evidence>
<proteinExistence type="predicted"/>
<feature type="compositionally biased region" description="Pro residues" evidence="2">
    <location>
        <begin position="91"/>
        <end position="101"/>
    </location>
</feature>
<evidence type="ECO:0000313" key="5">
    <source>
        <dbReference type="Proteomes" id="UP000030746"/>
    </source>
</evidence>
<dbReference type="InterPro" id="IPR039278">
    <property type="entry name" value="Red1"/>
</dbReference>
<evidence type="ECO:0000256" key="1">
    <source>
        <dbReference type="SAM" id="Coils"/>
    </source>
</evidence>
<dbReference type="GO" id="GO:0005634">
    <property type="term" value="C:nucleus"/>
    <property type="evidence" value="ECO:0007669"/>
    <property type="project" value="TreeGrafter"/>
</dbReference>
<evidence type="ECO:0000259" key="3">
    <source>
        <dbReference type="Pfam" id="PF10650"/>
    </source>
</evidence>
<accession>V4AMM4</accession>
<dbReference type="Proteomes" id="UP000030746">
    <property type="component" value="Unassembled WGS sequence"/>
</dbReference>
<dbReference type="Pfam" id="PF10650">
    <property type="entry name" value="zf-C3H1"/>
    <property type="match status" value="1"/>
</dbReference>
<organism evidence="4 5">
    <name type="scientific">Lottia gigantea</name>
    <name type="common">Giant owl limpet</name>
    <dbReference type="NCBI Taxonomy" id="225164"/>
    <lineage>
        <taxon>Eukaryota</taxon>
        <taxon>Metazoa</taxon>
        <taxon>Spiralia</taxon>
        <taxon>Lophotrochozoa</taxon>
        <taxon>Mollusca</taxon>
        <taxon>Gastropoda</taxon>
        <taxon>Patellogastropoda</taxon>
        <taxon>Lottioidea</taxon>
        <taxon>Lottiidae</taxon>
        <taxon>Lottia</taxon>
    </lineage>
</organism>
<dbReference type="STRING" id="225164.V4AMM4"/>
<dbReference type="PANTHER" id="PTHR21563:SF3">
    <property type="entry name" value="ZINC FINGER C3H1 DOMAIN-CONTAINING PROTEIN"/>
    <property type="match status" value="1"/>
</dbReference>
<feature type="compositionally biased region" description="Polar residues" evidence="2">
    <location>
        <begin position="574"/>
        <end position="585"/>
    </location>
</feature>
<name>V4AMM4_LOTGI</name>
<dbReference type="RefSeq" id="XP_009054585.1">
    <property type="nucleotide sequence ID" value="XM_009056337.1"/>
</dbReference>
<feature type="region of interest" description="Disordered" evidence="2">
    <location>
        <begin position="1212"/>
        <end position="1239"/>
    </location>
</feature>
<dbReference type="EMBL" id="KB201750">
    <property type="protein sequence ID" value="ESO94846.1"/>
    <property type="molecule type" value="Genomic_DNA"/>
</dbReference>
<feature type="domain" description="Putative zinc-finger" evidence="3">
    <location>
        <begin position="837"/>
        <end position="857"/>
    </location>
</feature>
<feature type="compositionally biased region" description="Basic and acidic residues" evidence="2">
    <location>
        <begin position="1222"/>
        <end position="1239"/>
    </location>
</feature>
<evidence type="ECO:0000256" key="2">
    <source>
        <dbReference type="SAM" id="MobiDB-lite"/>
    </source>
</evidence>
<dbReference type="KEGG" id="lgi:LOTGIDRAFT_232276"/>
<sequence length="1321" mass="151744">MEITGVGLEKFHEDLIAAQYEYRHYYYYYYFKKSIEFPEDYYSSVNSEQQNNGATWVQDPVYNTNSVYPGLQQTTSLIQSTSLIDGVPLMIDPPPPPPDVPPEPEEEPRPPLPPLEDDDEETALMREQLLKSLMEKRKEKEMKNKNVSVTVQEAASVTNYDKGVTDPKTMAEYGEVFPVTSYDRIVPETSYDKEIPVVRYDPAPMPSQIQRTAVFNDSPTYSPTYSTIYTTTTIQQVTYNPYSTLSSLPKHKPVVINMYDSSSEEDEDYMMNVNHLPAPPSTSLLGGLDDFLKEARKSVEVNSAAEKTKIQMLKVKEVQGFEKEMSKQREMITKDQTMLKLYTGRANKYLTSLKTATDKVKSLREQLLAAEKIAQANKQQLEQAKKQAHQVKDRLLKSKEKLKELEEKTMDLGNEVYGERYQPRLITVQKPTANNNKNNGNKQKRKTANISITVNNDLAVKKSKLDNNEFSQNVKSKENAPPVKLHPKKALAAERLVQEKKRLQQLEKEYAEKIRALKEAQAVKAIQTGASLKSKKKFKKPTSPEVDLDAIKLGGNESVGEMCLPKPRRRSLADMNSSTKPNVTTPDKHKSFFAAAPTKVPTPMTLKIPSGNQLNNLCKLQKEKIEKILKNSKSITWCVRRHNKQYPAISSPVIQVIILYNKSIIDIINNILLYLHQKYRYNKQYPAISSPVIQVIILYNKSIIHMINNILLYLHQKYRYNKQYPAISSPEIQVIILYNKSIIDMINNILLYLHQKYRYNKQYPAISSPVIQMKGLDIQKNSKPKIKDTSSELTKLPYTSPLLQFQAYRLSSYFRTKENKSILSSTYSNKIDMNKILCRYDLQGKCNDDKCQGQHIRDTVLTDKSIMEDIVSNCPKLAGITKSTPIEEYPAYISKYVDGIIKQHGNKMTNDQICLLLISKVNEASGHVPPFTMFYESRNWRPTAVEENCTALTNYKPEIPANINTRLKSEDDIIKEEDIRYFIKDDNEMLDMESGVLDDPTNIPLWIKLSYKKLNDSDRNSKSSLDKALHVLARGIESNKTNSDLWHHYLLLYKHHVHSEKDIVEIYNTALQLSPSYDIYWMYLEWSTGYSNKDSICDKIIEYLTSTDSLPLEQHSHYLLEIILYKVTLAVQTGRFKTGLNFIQSIIKANTKTDRSELLNILNIGDKSVLWISYIHLLEYHHLPSSLYSSNNQNPGHILDKTRQYNVSKSLYSSNNQNPGHILDKTRQDKTRQDKTRQDKVIKSSLYSSNNQNPSHILDKSNLMIEWKPVEELLTSVDLLIEYFWQAVEQCSGGLTDSNLNLLYCQTIFDNFIAFLSSVSR</sequence>
<keyword evidence="1" id="KW-0175">Coiled coil</keyword>
<dbReference type="OMA" id="SNTHKLE"/>
<keyword evidence="5" id="KW-1185">Reference proteome</keyword>
<dbReference type="GeneID" id="20248866"/>
<dbReference type="InterPro" id="IPR019607">
    <property type="entry name" value="Putative_zinc-finger_domain"/>
</dbReference>
<feature type="region of interest" description="Disordered" evidence="2">
    <location>
        <begin position="86"/>
        <end position="119"/>
    </location>
</feature>